<protein>
    <submittedName>
        <fullName evidence="5">Glutathione S-transferase</fullName>
        <ecNumber evidence="5">2.5.1.18</ecNumber>
    </submittedName>
</protein>
<proteinExistence type="inferred from homology"/>
<keyword evidence="6" id="KW-1185">Reference proteome</keyword>
<keyword evidence="5" id="KW-0808">Transferase</keyword>
<dbReference type="Gene3D" id="1.20.1050.10">
    <property type="match status" value="1"/>
</dbReference>
<dbReference type="Gene3D" id="3.40.30.10">
    <property type="entry name" value="Glutaredoxin"/>
    <property type="match status" value="1"/>
</dbReference>
<dbReference type="Pfam" id="PF00043">
    <property type="entry name" value="GST_C"/>
    <property type="match status" value="1"/>
</dbReference>
<dbReference type="InterPro" id="IPR010987">
    <property type="entry name" value="Glutathione-S-Trfase_C-like"/>
</dbReference>
<sequence>MRLYYNPISTCSRRVLMVAHQLSIKVDLVPIDLFKGEQNSPEFLKLNPNHRVPVLEHEGFVLWESYAIMQYLADISLGQTLYPIDPTARADVNRWLFWCGQYFMPGIGILNWENSIKAQAGIGPADSAEVARGERLLIEAATILDNHLTDREWISGSGLSIADFAIAAPLADQLRAKLPVTDLPNLQRWLKQIQALDAWKSTEVDAH</sequence>
<dbReference type="EMBL" id="JBEPMU010000018">
    <property type="protein sequence ID" value="MET3654907.1"/>
    <property type="molecule type" value="Genomic_DNA"/>
</dbReference>
<reference evidence="5 6" key="1">
    <citation type="submission" date="2024-06" db="EMBL/GenBank/DDBJ databases">
        <title>Sorghum-associated microbial communities from plants grown in Nebraska, USA.</title>
        <authorList>
            <person name="Schachtman D."/>
        </authorList>
    </citation>
    <scope>NUCLEOTIDE SEQUENCE [LARGE SCALE GENOMIC DNA]</scope>
    <source>
        <strain evidence="5 6">1073</strain>
    </source>
</reference>
<dbReference type="PANTHER" id="PTHR43969:SF9">
    <property type="entry name" value="GLUTATHIONE S TRANSFERASE D10, ISOFORM A-RELATED"/>
    <property type="match status" value="1"/>
</dbReference>
<dbReference type="InterPro" id="IPR040079">
    <property type="entry name" value="Glutathione_S-Trfase"/>
</dbReference>
<dbReference type="PROSITE" id="PS50405">
    <property type="entry name" value="GST_CTER"/>
    <property type="match status" value="1"/>
</dbReference>
<gene>
    <name evidence="5" type="ORF">ABIC75_004656</name>
</gene>
<dbReference type="RefSeq" id="WP_354016218.1">
    <property type="nucleotide sequence ID" value="NZ_JBEPMU010000018.1"/>
</dbReference>
<comment type="subunit">
    <text evidence="1">Homodimer.</text>
</comment>
<dbReference type="PANTHER" id="PTHR43969">
    <property type="entry name" value="GLUTATHIONE S TRANSFERASE D10, ISOFORM A-RELATED"/>
    <property type="match status" value="1"/>
</dbReference>
<dbReference type="InterPro" id="IPR036249">
    <property type="entry name" value="Thioredoxin-like_sf"/>
</dbReference>
<dbReference type="EC" id="2.5.1.18" evidence="5"/>
<feature type="domain" description="GST C-terminal" evidence="4">
    <location>
        <begin position="85"/>
        <end position="207"/>
    </location>
</feature>
<dbReference type="SUPFAM" id="SSF52833">
    <property type="entry name" value="Thioredoxin-like"/>
    <property type="match status" value="1"/>
</dbReference>
<evidence type="ECO:0000256" key="1">
    <source>
        <dbReference type="ARBA" id="ARBA00011738"/>
    </source>
</evidence>
<dbReference type="Pfam" id="PF02798">
    <property type="entry name" value="GST_N"/>
    <property type="match status" value="1"/>
</dbReference>
<dbReference type="PROSITE" id="PS50404">
    <property type="entry name" value="GST_NTER"/>
    <property type="match status" value="1"/>
</dbReference>
<evidence type="ECO:0000259" key="4">
    <source>
        <dbReference type="PROSITE" id="PS50405"/>
    </source>
</evidence>
<name>A0ABV2K1E7_9GAMM</name>
<dbReference type="SFLD" id="SFLDG01150">
    <property type="entry name" value="Main.1:_Beta-like"/>
    <property type="match status" value="1"/>
</dbReference>
<evidence type="ECO:0000259" key="3">
    <source>
        <dbReference type="PROSITE" id="PS50404"/>
    </source>
</evidence>
<evidence type="ECO:0000313" key="5">
    <source>
        <dbReference type="EMBL" id="MET3654907.1"/>
    </source>
</evidence>
<dbReference type="SUPFAM" id="SSF47616">
    <property type="entry name" value="GST C-terminal domain-like"/>
    <property type="match status" value="1"/>
</dbReference>
<dbReference type="SFLD" id="SFLDS00019">
    <property type="entry name" value="Glutathione_Transferase_(cytos"/>
    <property type="match status" value="1"/>
</dbReference>
<dbReference type="InterPro" id="IPR004046">
    <property type="entry name" value="GST_C"/>
</dbReference>
<comment type="caution">
    <text evidence="5">The sequence shown here is derived from an EMBL/GenBank/DDBJ whole genome shotgun (WGS) entry which is preliminary data.</text>
</comment>
<accession>A0ABV2K1E7</accession>
<feature type="domain" description="GST N-terminal" evidence="3">
    <location>
        <begin position="1"/>
        <end position="80"/>
    </location>
</feature>
<dbReference type="Proteomes" id="UP001549184">
    <property type="component" value="Unassembled WGS sequence"/>
</dbReference>
<dbReference type="InterPro" id="IPR036282">
    <property type="entry name" value="Glutathione-S-Trfase_C_sf"/>
</dbReference>
<evidence type="ECO:0000313" key="6">
    <source>
        <dbReference type="Proteomes" id="UP001549184"/>
    </source>
</evidence>
<comment type="similarity">
    <text evidence="2">Belongs to the GST superfamily.</text>
</comment>
<dbReference type="SFLD" id="SFLDG00358">
    <property type="entry name" value="Main_(cytGST)"/>
    <property type="match status" value="1"/>
</dbReference>
<dbReference type="GO" id="GO:0004364">
    <property type="term" value="F:glutathione transferase activity"/>
    <property type="evidence" value="ECO:0007669"/>
    <property type="project" value="UniProtKB-EC"/>
</dbReference>
<organism evidence="5 6">
    <name type="scientific">Dyella japonica</name>
    <dbReference type="NCBI Taxonomy" id="231455"/>
    <lineage>
        <taxon>Bacteria</taxon>
        <taxon>Pseudomonadati</taxon>
        <taxon>Pseudomonadota</taxon>
        <taxon>Gammaproteobacteria</taxon>
        <taxon>Lysobacterales</taxon>
        <taxon>Rhodanobacteraceae</taxon>
        <taxon>Dyella</taxon>
    </lineage>
</organism>
<evidence type="ECO:0000256" key="2">
    <source>
        <dbReference type="RuleBase" id="RU003494"/>
    </source>
</evidence>
<dbReference type="InterPro" id="IPR004045">
    <property type="entry name" value="Glutathione_S-Trfase_N"/>
</dbReference>